<dbReference type="InterPro" id="IPR045932">
    <property type="entry name" value="DUF6352"/>
</dbReference>
<comment type="caution">
    <text evidence="1">The sequence shown here is derived from an EMBL/GenBank/DDBJ whole genome shotgun (WGS) entry which is preliminary data.</text>
</comment>
<evidence type="ECO:0000313" key="1">
    <source>
        <dbReference type="EMBL" id="MCW3474160.1"/>
    </source>
</evidence>
<dbReference type="Proteomes" id="UP001165679">
    <property type="component" value="Unassembled WGS sequence"/>
</dbReference>
<dbReference type="Pfam" id="PF19879">
    <property type="entry name" value="DUF6352"/>
    <property type="match status" value="1"/>
</dbReference>
<name>A0AA41YPK4_9PROT</name>
<evidence type="ECO:0000313" key="2">
    <source>
        <dbReference type="Proteomes" id="UP001165679"/>
    </source>
</evidence>
<gene>
    <name evidence="1" type="ORF">OL599_06170</name>
</gene>
<reference evidence="1" key="1">
    <citation type="submission" date="2022-09" db="EMBL/GenBank/DDBJ databases">
        <title>Rhodovastum sp. nov. RN2-1 isolated from soil in Seongnam, South Korea.</title>
        <authorList>
            <person name="Le N.T."/>
        </authorList>
    </citation>
    <scope>NUCLEOTIDE SEQUENCE</scope>
    <source>
        <strain evidence="1">RN2-1</strain>
    </source>
</reference>
<dbReference type="EMBL" id="JAPDNT010000003">
    <property type="protein sequence ID" value="MCW3474160.1"/>
    <property type="molecule type" value="Genomic_DNA"/>
</dbReference>
<accession>A0AA41YPK4</accession>
<protein>
    <submittedName>
        <fullName evidence="1">DUF6352 family protein</fullName>
    </submittedName>
</protein>
<sequence>MNEFWVSSGHLLLDRSADGQLLLTGDFLKAFLARPELMPPEEACAAERALHARLLADPFACAGGAHLAALEDADARENWQVFLALRAALTDAPTIEAAYMRLVRDGLGRVPPLVAAQLVHVILRNALHDCGNALVARAAELFFRPQRVSTQDGRVLLADAEAIAQHEAARAASPLLAMLGGPATGALDVLSEANADRYWGRSDAFDMVLDLGVGRAALAEALRIWLRHLLHVDAAIDPVPRIEERDWRWFIGLDEDATRIGNALWHGEAAAEAEQLLALFRLVLDPSASVLDAARDRPIYLLLAMGADRILRLKPQNLVAGLPLAEAVG</sequence>
<organism evidence="1 2">
    <name type="scientific">Limobrevibacterium gyesilva</name>
    <dbReference type="NCBI Taxonomy" id="2991712"/>
    <lineage>
        <taxon>Bacteria</taxon>
        <taxon>Pseudomonadati</taxon>
        <taxon>Pseudomonadota</taxon>
        <taxon>Alphaproteobacteria</taxon>
        <taxon>Acetobacterales</taxon>
        <taxon>Acetobacteraceae</taxon>
        <taxon>Limobrevibacterium</taxon>
    </lineage>
</organism>
<proteinExistence type="predicted"/>
<dbReference type="RefSeq" id="WP_264712787.1">
    <property type="nucleotide sequence ID" value="NZ_JAPDNT010000003.1"/>
</dbReference>
<reference evidence="1" key="2">
    <citation type="submission" date="2022-10" db="EMBL/GenBank/DDBJ databases">
        <authorList>
            <person name="Trinh H.N."/>
        </authorList>
    </citation>
    <scope>NUCLEOTIDE SEQUENCE</scope>
    <source>
        <strain evidence="1">RN2-1</strain>
    </source>
</reference>
<dbReference type="AlphaFoldDB" id="A0AA41YPK4"/>
<keyword evidence="2" id="KW-1185">Reference proteome</keyword>